<evidence type="ECO:0000256" key="2">
    <source>
        <dbReference type="SAM" id="Phobius"/>
    </source>
</evidence>
<sequence>MEHKYNKYMDLVHNAFDVHTTPRLVKRIILILVDLCIIPFAFWAAFALRFGEWVPHTVDFWWIVIAAPLVSIPIFYAFGLYRSMLRYMGIQVGWALVKGMATSTLILTALVLFTQTQGFPRSVFIIYFSFGVLLMGGSRVLMRAYLMSVVRVHKPKDAMIIYGAGSAGVQLATALVNANDSKVVAFIDDDQAIQGNLIHGIKVFSKDKLQILIEKYSVRQILLAMPSTRKSARRRLLQSLDKFAVRVRTVPGMEDLVSGKSSVEEIQDVDVLDLLGRDSVPPDVSLLKACIENKVVMVTGAGGSIGSELCRQIIKSNPDTLVLLEQSEYALYQIEKNLLARLDEHESNIKLISVLGSVQNKFRLSQTIKACKVNTIYHAAAYKHVPLVEHNIIEGIRNNIFGTSYAAEAALENNVETFILISTDKAVRPTNLMGASKRFAELILQAYSRIDKINTRFCMVRFGNVLGSSGSVVPLFREQILSGGPVTVTHPDIIRYFMTIPEAAQLVIQASSLGHGGDVFVLDMGEPVKILDLAYRMIRLMGLEVSDEQNSEADIEIKFTGLRPGEKLYEELLIGNNVVQTPHPRIQRAEEDSVSLEEIKDYMVRLDKACSHYNCELIVNLMTQVVLEYTPSKEIMDTLWFNHEHELEQAQLRPRNDKVVKLKP</sequence>
<dbReference type="Gene3D" id="3.40.50.720">
    <property type="entry name" value="NAD(P)-binding Rossmann-like Domain"/>
    <property type="match status" value="2"/>
</dbReference>
<dbReference type="CDD" id="cd05237">
    <property type="entry name" value="UDP_invert_4-6DH_SDR_e"/>
    <property type="match status" value="1"/>
</dbReference>
<evidence type="ECO:0000313" key="4">
    <source>
        <dbReference type="EMBL" id="VAW95684.1"/>
    </source>
</evidence>
<dbReference type="PANTHER" id="PTHR43318:SF1">
    <property type="entry name" value="POLYSACCHARIDE BIOSYNTHESIS PROTEIN EPSC-RELATED"/>
    <property type="match status" value="1"/>
</dbReference>
<comment type="similarity">
    <text evidence="1">Belongs to the polysaccharide synthase family.</text>
</comment>
<protein>
    <submittedName>
        <fullName evidence="4">Nucleoside-diphosphate sugar epimerase/dehydratase</fullName>
    </submittedName>
</protein>
<feature type="domain" description="Polysaccharide biosynthesis protein CapD-like" evidence="3">
    <location>
        <begin position="296"/>
        <end position="589"/>
    </location>
</feature>
<dbReference type="SUPFAM" id="SSF51735">
    <property type="entry name" value="NAD(P)-binding Rossmann-fold domains"/>
    <property type="match status" value="1"/>
</dbReference>
<feature type="transmembrane region" description="Helical" evidence="2">
    <location>
        <begin position="125"/>
        <end position="146"/>
    </location>
</feature>
<dbReference type="InterPro" id="IPR029063">
    <property type="entry name" value="SAM-dependent_MTases_sf"/>
</dbReference>
<gene>
    <name evidence="4" type="ORF">MNBD_GAMMA23-1159</name>
</gene>
<organism evidence="4">
    <name type="scientific">hydrothermal vent metagenome</name>
    <dbReference type="NCBI Taxonomy" id="652676"/>
    <lineage>
        <taxon>unclassified sequences</taxon>
        <taxon>metagenomes</taxon>
        <taxon>ecological metagenomes</taxon>
    </lineage>
</organism>
<keyword evidence="2" id="KW-0812">Transmembrane</keyword>
<dbReference type="Pfam" id="PF13727">
    <property type="entry name" value="CoA_binding_3"/>
    <property type="match status" value="1"/>
</dbReference>
<dbReference type="InterPro" id="IPR051203">
    <property type="entry name" value="Polysaccharide_Synthase-Rel"/>
</dbReference>
<dbReference type="EMBL" id="UOFT01000048">
    <property type="protein sequence ID" value="VAW95684.1"/>
    <property type="molecule type" value="Genomic_DNA"/>
</dbReference>
<dbReference type="AlphaFoldDB" id="A0A3B1AP37"/>
<dbReference type="Pfam" id="PF02719">
    <property type="entry name" value="Polysacc_synt_2"/>
    <property type="match status" value="1"/>
</dbReference>
<name>A0A3B1AP37_9ZZZZ</name>
<feature type="transmembrane region" description="Helical" evidence="2">
    <location>
        <begin position="93"/>
        <end position="113"/>
    </location>
</feature>
<proteinExistence type="inferred from homology"/>
<feature type="transmembrane region" description="Helical" evidence="2">
    <location>
        <begin position="60"/>
        <end position="81"/>
    </location>
</feature>
<evidence type="ECO:0000259" key="3">
    <source>
        <dbReference type="Pfam" id="PF02719"/>
    </source>
</evidence>
<feature type="transmembrane region" description="Helical" evidence="2">
    <location>
        <begin position="28"/>
        <end position="48"/>
    </location>
</feature>
<dbReference type="SUPFAM" id="SSF53335">
    <property type="entry name" value="S-adenosyl-L-methionine-dependent methyltransferases"/>
    <property type="match status" value="1"/>
</dbReference>
<evidence type="ECO:0000256" key="1">
    <source>
        <dbReference type="ARBA" id="ARBA00007430"/>
    </source>
</evidence>
<dbReference type="InterPro" id="IPR003869">
    <property type="entry name" value="Polysac_CapD-like"/>
</dbReference>
<keyword evidence="2" id="KW-0472">Membrane</keyword>
<keyword evidence="2" id="KW-1133">Transmembrane helix</keyword>
<dbReference type="InterPro" id="IPR036291">
    <property type="entry name" value="NAD(P)-bd_dom_sf"/>
</dbReference>
<feature type="transmembrane region" description="Helical" evidence="2">
    <location>
        <begin position="158"/>
        <end position="176"/>
    </location>
</feature>
<accession>A0A3B1AP37</accession>
<dbReference type="PANTHER" id="PTHR43318">
    <property type="entry name" value="UDP-N-ACETYLGLUCOSAMINE 4,6-DEHYDRATASE"/>
    <property type="match status" value="1"/>
</dbReference>
<reference evidence="4" key="1">
    <citation type="submission" date="2018-06" db="EMBL/GenBank/DDBJ databases">
        <authorList>
            <person name="Zhirakovskaya E."/>
        </authorList>
    </citation>
    <scope>NUCLEOTIDE SEQUENCE</scope>
</reference>